<evidence type="ECO:0000256" key="3">
    <source>
        <dbReference type="PROSITE-ProRule" id="PRU00339"/>
    </source>
</evidence>
<dbReference type="PANTHER" id="PTHR44943:SF8">
    <property type="entry name" value="TPR REPEAT-CONTAINING PROTEIN MJ0263"/>
    <property type="match status" value="1"/>
</dbReference>
<organism evidence="5 6">
    <name type="scientific">Cognaticolwellia beringensis</name>
    <dbReference type="NCBI Taxonomy" id="1967665"/>
    <lineage>
        <taxon>Bacteria</taxon>
        <taxon>Pseudomonadati</taxon>
        <taxon>Pseudomonadota</taxon>
        <taxon>Gammaproteobacteria</taxon>
        <taxon>Alteromonadales</taxon>
        <taxon>Colwelliaceae</taxon>
        <taxon>Cognaticolwellia</taxon>
    </lineage>
</organism>
<dbReference type="PROSITE" id="PS50005">
    <property type="entry name" value="TPR"/>
    <property type="match status" value="1"/>
</dbReference>
<protein>
    <recommendedName>
        <fullName evidence="4">Peptidase C39-like domain-containing protein</fullName>
    </recommendedName>
</protein>
<keyword evidence="1" id="KW-0677">Repeat</keyword>
<evidence type="ECO:0000313" key="6">
    <source>
        <dbReference type="Proteomes" id="UP000202259"/>
    </source>
</evidence>
<evidence type="ECO:0000256" key="2">
    <source>
        <dbReference type="ARBA" id="ARBA00022803"/>
    </source>
</evidence>
<reference evidence="5 6" key="1">
    <citation type="submission" date="2017-08" db="EMBL/GenBank/DDBJ databases">
        <title>Complete genome of Colwellia sp. NB097-1, a psychrophile bacterium ioslated from Bering Sea.</title>
        <authorList>
            <person name="Chen X."/>
        </authorList>
    </citation>
    <scope>NUCLEOTIDE SEQUENCE [LARGE SCALE GENOMIC DNA]</scope>
    <source>
        <strain evidence="5 6">NB097-1</strain>
    </source>
</reference>
<sequence>MLILSSNLSKIINKAIKVGIIASLFLLIGCSTPPQTLKLTQQPPTNIPLTANIKGVPFYSQQAYYCGPTTLAEIFEYNGVKLSPESIAPQIFIPNRKGSLQLEMVAAIRHQEFLAYASHGSLEQLLQLVHQKIPVVVLQNLGLSWYPLWHYAVVKGYDLETQEFILHSADIENRRVGMKVFERTWQRAKYWYVTALKPTQSISALNDFTYISASQDLISIGKGPAAIPYLQQAIKAWPENWLSYFLLANYYFEKNNITKALDWFEQGLTYGDNQSDYLNNYAYALLKNGDINQAKHWIEQALKISPNDVNVIATQAEILASQL</sequence>
<dbReference type="Gene3D" id="3.90.70.10">
    <property type="entry name" value="Cysteine proteinases"/>
    <property type="match status" value="1"/>
</dbReference>
<feature type="repeat" description="TPR" evidence="3">
    <location>
        <begin position="275"/>
        <end position="308"/>
    </location>
</feature>
<dbReference type="Gene3D" id="1.25.40.10">
    <property type="entry name" value="Tetratricopeptide repeat domain"/>
    <property type="match status" value="1"/>
</dbReference>
<dbReference type="Pfam" id="PF13529">
    <property type="entry name" value="Peptidase_C39_2"/>
    <property type="match status" value="1"/>
</dbReference>
<dbReference type="Proteomes" id="UP000202259">
    <property type="component" value="Chromosome"/>
</dbReference>
<dbReference type="Pfam" id="PF13432">
    <property type="entry name" value="TPR_16"/>
    <property type="match status" value="1"/>
</dbReference>
<gene>
    <name evidence="5" type="ORF">B5D82_17565</name>
</gene>
<evidence type="ECO:0000256" key="1">
    <source>
        <dbReference type="ARBA" id="ARBA00022737"/>
    </source>
</evidence>
<keyword evidence="6" id="KW-1185">Reference proteome</keyword>
<dbReference type="OrthoDB" id="5611441at2"/>
<name>A0A222GC06_9GAMM</name>
<dbReference type="SUPFAM" id="SSF48452">
    <property type="entry name" value="TPR-like"/>
    <property type="match status" value="1"/>
</dbReference>
<dbReference type="InterPro" id="IPR013105">
    <property type="entry name" value="TPR_2"/>
</dbReference>
<dbReference type="InterPro" id="IPR019734">
    <property type="entry name" value="TPR_rpt"/>
</dbReference>
<dbReference type="NCBIfam" id="NF033920">
    <property type="entry name" value="C39_PA2778_fam"/>
    <property type="match status" value="1"/>
</dbReference>
<dbReference type="InterPro" id="IPR039564">
    <property type="entry name" value="Peptidase_C39-like"/>
</dbReference>
<dbReference type="RefSeq" id="WP_081153393.1">
    <property type="nucleotide sequence ID" value="NZ_CP020465.1"/>
</dbReference>
<dbReference type="SMART" id="SM00028">
    <property type="entry name" value="TPR"/>
    <property type="match status" value="2"/>
</dbReference>
<dbReference type="AlphaFoldDB" id="A0A222GC06"/>
<evidence type="ECO:0000313" key="5">
    <source>
        <dbReference type="EMBL" id="ASP49418.1"/>
    </source>
</evidence>
<accession>A0A222GC06</accession>
<dbReference type="KEGG" id="cber:B5D82_17565"/>
<dbReference type="InterPro" id="IPR011990">
    <property type="entry name" value="TPR-like_helical_dom_sf"/>
</dbReference>
<proteinExistence type="predicted"/>
<dbReference type="Pfam" id="PF07719">
    <property type="entry name" value="TPR_2"/>
    <property type="match status" value="1"/>
</dbReference>
<keyword evidence="2 3" id="KW-0802">TPR repeat</keyword>
<feature type="domain" description="Peptidase C39-like" evidence="4">
    <location>
        <begin position="55"/>
        <end position="167"/>
    </location>
</feature>
<evidence type="ECO:0000259" key="4">
    <source>
        <dbReference type="Pfam" id="PF13529"/>
    </source>
</evidence>
<dbReference type="PANTHER" id="PTHR44943">
    <property type="entry name" value="CELLULOSE SYNTHASE OPERON PROTEIN C"/>
    <property type="match status" value="1"/>
</dbReference>
<dbReference type="EMBL" id="CP020465">
    <property type="protein sequence ID" value="ASP49418.1"/>
    <property type="molecule type" value="Genomic_DNA"/>
</dbReference>
<dbReference type="InterPro" id="IPR051685">
    <property type="entry name" value="Ycf3/AcsC/BcsC/TPR_MFPF"/>
</dbReference>